<accession>E9G391</accession>
<keyword evidence="4" id="KW-1185">Reference proteome</keyword>
<name>E9G391_DAPPU</name>
<reference evidence="3 4" key="1">
    <citation type="journal article" date="2011" name="Science">
        <title>The ecoresponsive genome of Daphnia pulex.</title>
        <authorList>
            <person name="Colbourne J.K."/>
            <person name="Pfrender M.E."/>
            <person name="Gilbert D."/>
            <person name="Thomas W.K."/>
            <person name="Tucker A."/>
            <person name="Oakley T.H."/>
            <person name="Tokishita S."/>
            <person name="Aerts A."/>
            <person name="Arnold G.J."/>
            <person name="Basu M.K."/>
            <person name="Bauer D.J."/>
            <person name="Caceres C.E."/>
            <person name="Carmel L."/>
            <person name="Casola C."/>
            <person name="Choi J.H."/>
            <person name="Detter J.C."/>
            <person name="Dong Q."/>
            <person name="Dusheyko S."/>
            <person name="Eads B.D."/>
            <person name="Frohlich T."/>
            <person name="Geiler-Samerotte K.A."/>
            <person name="Gerlach D."/>
            <person name="Hatcher P."/>
            <person name="Jogdeo S."/>
            <person name="Krijgsveld J."/>
            <person name="Kriventseva E.V."/>
            <person name="Kultz D."/>
            <person name="Laforsch C."/>
            <person name="Lindquist E."/>
            <person name="Lopez J."/>
            <person name="Manak J.R."/>
            <person name="Muller J."/>
            <person name="Pangilinan J."/>
            <person name="Patwardhan R.P."/>
            <person name="Pitluck S."/>
            <person name="Pritham E.J."/>
            <person name="Rechtsteiner A."/>
            <person name="Rho M."/>
            <person name="Rogozin I.B."/>
            <person name="Sakarya O."/>
            <person name="Salamov A."/>
            <person name="Schaack S."/>
            <person name="Shapiro H."/>
            <person name="Shiga Y."/>
            <person name="Skalitzky C."/>
            <person name="Smith Z."/>
            <person name="Souvorov A."/>
            <person name="Sung W."/>
            <person name="Tang Z."/>
            <person name="Tsuchiya D."/>
            <person name="Tu H."/>
            <person name="Vos H."/>
            <person name="Wang M."/>
            <person name="Wolf Y.I."/>
            <person name="Yamagata H."/>
            <person name="Yamada T."/>
            <person name="Ye Y."/>
            <person name="Shaw J.R."/>
            <person name="Andrews J."/>
            <person name="Crease T.J."/>
            <person name="Tang H."/>
            <person name="Lucas S.M."/>
            <person name="Robertson H.M."/>
            <person name="Bork P."/>
            <person name="Koonin E.V."/>
            <person name="Zdobnov E.M."/>
            <person name="Grigoriev I.V."/>
            <person name="Lynch M."/>
            <person name="Boore J.L."/>
        </authorList>
    </citation>
    <scope>NUCLEOTIDE SEQUENCE [LARGE SCALE GENOMIC DNA]</scope>
</reference>
<organism evidence="3 4">
    <name type="scientific">Daphnia pulex</name>
    <name type="common">Water flea</name>
    <dbReference type="NCBI Taxonomy" id="6669"/>
    <lineage>
        <taxon>Eukaryota</taxon>
        <taxon>Metazoa</taxon>
        <taxon>Ecdysozoa</taxon>
        <taxon>Arthropoda</taxon>
        <taxon>Crustacea</taxon>
        <taxon>Branchiopoda</taxon>
        <taxon>Diplostraca</taxon>
        <taxon>Cladocera</taxon>
        <taxon>Anomopoda</taxon>
        <taxon>Daphniidae</taxon>
        <taxon>Daphnia</taxon>
    </lineage>
</organism>
<dbReference type="HOGENOM" id="CLU_1046831_0_0_1"/>
<evidence type="ECO:0000313" key="4">
    <source>
        <dbReference type="Proteomes" id="UP000000305"/>
    </source>
</evidence>
<evidence type="ECO:0000256" key="1">
    <source>
        <dbReference type="SAM" id="MobiDB-lite"/>
    </source>
</evidence>
<dbReference type="InParanoid" id="E9G391"/>
<evidence type="ECO:0000313" key="3">
    <source>
        <dbReference type="EMBL" id="EFX85732.1"/>
    </source>
</evidence>
<dbReference type="AlphaFoldDB" id="E9G391"/>
<keyword evidence="2" id="KW-0732">Signal</keyword>
<sequence>MQVFYVLVILMSFTVITLAIADEGSNDTQSQKFVPFFIGAFNRELNVAGRTSRQLDVTTTITLSTTVSVACAKIVNVTGSCRRRRGHWEEDPIVLTFDDETEKLTESLFTPVYSIETTELPQMTVNGRPSRSVLSDRDTTADDGRLASSMRSVHNPYVPSQPRIYFQQLFNFIGKIFSAILPNQRPPSTTSTQSIPSTSSTPTTATHTDIFTPFDPIGQVDLIIPEIVTSTVEFWTTITTTNTFFIQQCTPSPFLFLECSPSRRYS</sequence>
<feature type="signal peptide" evidence="2">
    <location>
        <begin position="1"/>
        <end position="21"/>
    </location>
</feature>
<dbReference type="Proteomes" id="UP000000305">
    <property type="component" value="Unassembled WGS sequence"/>
</dbReference>
<feature type="compositionally biased region" description="Low complexity" evidence="1">
    <location>
        <begin position="186"/>
        <end position="207"/>
    </location>
</feature>
<evidence type="ECO:0000256" key="2">
    <source>
        <dbReference type="SAM" id="SignalP"/>
    </source>
</evidence>
<feature type="region of interest" description="Disordered" evidence="1">
    <location>
        <begin position="183"/>
        <end position="207"/>
    </location>
</feature>
<feature type="chain" id="PRO_5003240836" evidence="2">
    <location>
        <begin position="22"/>
        <end position="266"/>
    </location>
</feature>
<protein>
    <submittedName>
        <fullName evidence="3">Uncharacterized protein</fullName>
    </submittedName>
</protein>
<proteinExistence type="predicted"/>
<gene>
    <name evidence="3" type="ORF">DAPPUDRAFT_309054</name>
</gene>
<dbReference type="KEGG" id="dpx:DAPPUDRAFT_309054"/>
<dbReference type="OrthoDB" id="6368542at2759"/>
<dbReference type="EMBL" id="GL732531">
    <property type="protein sequence ID" value="EFX85732.1"/>
    <property type="molecule type" value="Genomic_DNA"/>
</dbReference>